<reference evidence="9" key="1">
    <citation type="submission" date="2013-04" db="EMBL/GenBank/DDBJ databases">
        <title>Comparative Genomics of Relapsing Fever Spirochetes.</title>
        <authorList>
            <person name="Schwan T.G."/>
            <person name="Raffel S.J."/>
            <person name="Porcella S.F."/>
            <person name="Martens C.A."/>
            <person name="Bruno D.P."/>
            <person name="Ricklefs S.M."/>
            <person name="Barbian K.B."/>
        </authorList>
    </citation>
    <scope>NUCLEOTIDE SEQUENCE</scope>
    <source>
        <strain evidence="9">Co53</strain>
        <plasmid evidence="9">unnamed</plasmid>
    </source>
</reference>
<proteinExistence type="predicted"/>
<evidence type="ECO:0000313" key="9">
    <source>
        <dbReference type="EMBL" id="AHH11541.1"/>
    </source>
</evidence>
<geneLocation type="plasmid" evidence="9">
    <name>unnamed</name>
</geneLocation>
<accession>W5T2I8</accession>
<evidence type="ECO:0000256" key="4">
    <source>
        <dbReference type="ARBA" id="ARBA00023136"/>
    </source>
</evidence>
<dbReference type="GO" id="GO:0009279">
    <property type="term" value="C:cell outer membrane"/>
    <property type="evidence" value="ECO:0007669"/>
    <property type="project" value="UniProtKB-SubCell"/>
</dbReference>
<gene>
    <name evidence="9" type="ORF">BCO_0125310</name>
</gene>
<evidence type="ECO:0000256" key="6">
    <source>
        <dbReference type="ARBA" id="ARBA00023237"/>
    </source>
</evidence>
<sequence length="339" mass="35915">MKINIKNIRIRSVCATLFISLFLSCNNGVEELQKQKQSILSISNLRQDFLDVFASFGDMVTDTLGIKAQTKKEDIGKYFTKVEQTMTAVKVKLNDIIEKYGKHQKVKEKLNKFIDTISKIELGAKEVAGGFTGTGGELIGSATKNFGATVPRAASINTLVKGVKAIVEIVLKKGEGNPEADVTIGSDGGNNKKDIGKLFSQTNTDGTETSAAKASAAIGAVTGAYILRAIANSGTAEDGKVDIDKAKNAAELAVAKKNSATKEAKQKDAVIAAEIALIAMAKDGKFAANNDDKDANAVTGAVASAVNKTISTLIIAIRNTVDSGLKIISEARRYVNRNK</sequence>
<dbReference type="OrthoDB" id="352883at2"/>
<protein>
    <recommendedName>
        <fullName evidence="8">Variable large protein</fullName>
    </recommendedName>
</protein>
<keyword evidence="7 8" id="KW-0449">Lipoprotein</keyword>
<dbReference type="AlphaFoldDB" id="W5T2I8"/>
<dbReference type="InterPro" id="IPR000680">
    <property type="entry name" value="Borrelia_lipo"/>
</dbReference>
<keyword evidence="9" id="KW-0614">Plasmid</keyword>
<dbReference type="HOGENOM" id="CLU_054711_0_0_12"/>
<comment type="function">
    <text evidence="1 8">The Vlp and Vsp proteins are antigenically distinct proteins, only one vlp or vsp gene is transcriptionally active at any one time. Switching between these genes is a mechanism of host immune response evasion.</text>
</comment>
<keyword evidence="3" id="KW-0732">Signal</keyword>
<dbReference type="EMBL" id="CP005757">
    <property type="protein sequence ID" value="AHH11541.1"/>
    <property type="molecule type" value="Genomic_DNA"/>
</dbReference>
<name>W5T2I8_9SPIR</name>
<evidence type="ECO:0000256" key="2">
    <source>
        <dbReference type="ARBA" id="ARBA00004459"/>
    </source>
</evidence>
<keyword evidence="5 8" id="KW-0564">Palmitate</keyword>
<evidence type="ECO:0000256" key="3">
    <source>
        <dbReference type="ARBA" id="ARBA00022729"/>
    </source>
</evidence>
<keyword evidence="4 8" id="KW-0472">Membrane</keyword>
<dbReference type="SUPFAM" id="SSF74748">
    <property type="entry name" value="Variable surface antigen VlsE"/>
    <property type="match status" value="1"/>
</dbReference>
<organism evidence="9">
    <name type="scientific">Borrelia coriaceae ATCC 43381</name>
    <dbReference type="NCBI Taxonomy" id="1408429"/>
    <lineage>
        <taxon>Bacteria</taxon>
        <taxon>Pseudomonadati</taxon>
        <taxon>Spirochaetota</taxon>
        <taxon>Spirochaetia</taxon>
        <taxon>Spirochaetales</taxon>
        <taxon>Borreliaceae</taxon>
        <taxon>Borrelia</taxon>
    </lineage>
</organism>
<evidence type="ECO:0000256" key="5">
    <source>
        <dbReference type="ARBA" id="ARBA00023139"/>
    </source>
</evidence>
<evidence type="ECO:0000256" key="1">
    <source>
        <dbReference type="ARBA" id="ARBA00003932"/>
    </source>
</evidence>
<evidence type="ECO:0000256" key="7">
    <source>
        <dbReference type="ARBA" id="ARBA00023288"/>
    </source>
</evidence>
<dbReference type="RefSeq" id="WP_025408788.1">
    <property type="nucleotide sequence ID" value="NZ_CP005757.1"/>
</dbReference>
<evidence type="ECO:0000256" key="8">
    <source>
        <dbReference type="RuleBase" id="RU363105"/>
    </source>
</evidence>
<comment type="subcellular location">
    <subcellularLocation>
        <location evidence="2 8">Cell outer membrane</location>
        <topology evidence="2 8">Lipid-anchor</topology>
    </subcellularLocation>
</comment>
<dbReference type="PROSITE" id="PS51257">
    <property type="entry name" value="PROKAR_LIPOPROTEIN"/>
    <property type="match status" value="1"/>
</dbReference>
<keyword evidence="6 8" id="KW-0998">Cell outer membrane</keyword>
<dbReference type="Pfam" id="PF00921">
    <property type="entry name" value="Lipoprotein_2"/>
    <property type="match status" value="1"/>
</dbReference>